<proteinExistence type="predicted"/>
<dbReference type="Proteomes" id="UP001321249">
    <property type="component" value="Unassembled WGS sequence"/>
</dbReference>
<organism evidence="3 4">
    <name type="scientific">Candidatus Lucifugimonas marina</name>
    <dbReference type="NCBI Taxonomy" id="3038979"/>
    <lineage>
        <taxon>Bacteria</taxon>
        <taxon>Bacillati</taxon>
        <taxon>Chloroflexota</taxon>
        <taxon>Dehalococcoidia</taxon>
        <taxon>SAR202 cluster</taxon>
        <taxon>Candidatus Lucifugimonadales</taxon>
        <taxon>Candidatus Lucifugimonadaceae</taxon>
        <taxon>Candidatus Lucifugimonas</taxon>
    </lineage>
</organism>
<accession>A0AAJ5ZG26</accession>
<dbReference type="RefSeq" id="WP_342825462.1">
    <property type="nucleotide sequence ID" value="NZ_CP046146.1"/>
</dbReference>
<dbReference type="InterPro" id="IPR032710">
    <property type="entry name" value="NTF2-like_dom_sf"/>
</dbReference>
<dbReference type="AlphaFoldDB" id="A0AAJ5ZG26"/>
<evidence type="ECO:0000313" key="2">
    <source>
        <dbReference type="EMBL" id="MDG0867265.1"/>
    </source>
</evidence>
<reference evidence="3" key="2">
    <citation type="journal article" date="2023" name="Nat. Commun.">
        <title>Cultivation of marine bacteria of the SAR202 clade.</title>
        <authorList>
            <person name="Lim Y."/>
            <person name="Seo J.H."/>
            <person name="Giovannoni S.J."/>
            <person name="Kang I."/>
            <person name="Cho J.C."/>
        </authorList>
    </citation>
    <scope>NUCLEOTIDE SEQUENCE</scope>
    <source>
        <strain evidence="3">JH1073</strain>
    </source>
</reference>
<evidence type="ECO:0000259" key="1">
    <source>
        <dbReference type="Pfam" id="PF14534"/>
    </source>
</evidence>
<evidence type="ECO:0000313" key="3">
    <source>
        <dbReference type="EMBL" id="WFG40345.1"/>
    </source>
</evidence>
<dbReference type="EMBL" id="WMBE01000003">
    <property type="protein sequence ID" value="MDG0867265.1"/>
    <property type="molecule type" value="Genomic_DNA"/>
</dbReference>
<dbReference type="SUPFAM" id="SSF54427">
    <property type="entry name" value="NTF2-like"/>
    <property type="match status" value="1"/>
</dbReference>
<dbReference type="Proteomes" id="UP001219901">
    <property type="component" value="Chromosome"/>
</dbReference>
<dbReference type="EMBL" id="CP046147">
    <property type="protein sequence ID" value="WFG40345.1"/>
    <property type="molecule type" value="Genomic_DNA"/>
</dbReference>
<gene>
    <name evidence="2" type="ORF">GKO46_09305</name>
    <name evidence="3" type="ORF">GKO48_12235</name>
</gene>
<evidence type="ECO:0000313" key="5">
    <source>
        <dbReference type="Proteomes" id="UP001321249"/>
    </source>
</evidence>
<feature type="domain" description="DUF4440" evidence="1">
    <location>
        <begin position="8"/>
        <end position="119"/>
    </location>
</feature>
<sequence>MSDDRAAVLESEDRYAAAINASDVDEIDDLFADDAMLMLPDRPAVSGREAIVAHQREFFRSIKASIKSVVAEIETLEGIVYVRGAFNYAMAPKMGGEAITMRGKYINLYKRDEMKQWRIWRSINNIDHPHDD</sequence>
<dbReference type="Pfam" id="PF14534">
    <property type="entry name" value="DUF4440"/>
    <property type="match status" value="1"/>
</dbReference>
<dbReference type="InterPro" id="IPR027843">
    <property type="entry name" value="DUF4440"/>
</dbReference>
<protein>
    <submittedName>
        <fullName evidence="3">DUF4440 domain-containing protein</fullName>
    </submittedName>
</protein>
<reference evidence="4 5" key="1">
    <citation type="submission" date="2019-11" db="EMBL/GenBank/DDBJ databases">
        <authorList>
            <person name="Cho J.-C."/>
        </authorList>
    </citation>
    <scope>NUCLEOTIDE SEQUENCE [LARGE SCALE GENOMIC DNA]</scope>
    <source>
        <strain evidence="3 4">JH1073</strain>
        <strain evidence="2 5">JH702</strain>
    </source>
</reference>
<evidence type="ECO:0000313" key="4">
    <source>
        <dbReference type="Proteomes" id="UP001219901"/>
    </source>
</evidence>
<name>A0AAJ5ZG26_9CHLR</name>
<dbReference type="Gene3D" id="3.10.450.50">
    <property type="match status" value="1"/>
</dbReference>
<reference evidence="4" key="3">
    <citation type="submission" date="2023-06" db="EMBL/GenBank/DDBJ databases">
        <title>Pangenomics reveal diversification of enzyme families and niche specialization in globally abundant SAR202 bacteria.</title>
        <authorList>
            <person name="Saw J.H.W."/>
        </authorList>
    </citation>
    <scope>NUCLEOTIDE SEQUENCE [LARGE SCALE GENOMIC DNA]</scope>
    <source>
        <strain evidence="4">JH1073</strain>
    </source>
</reference>
<keyword evidence="4" id="KW-1185">Reference proteome</keyword>